<dbReference type="GO" id="GO:0051747">
    <property type="term" value="F:cytosine C-5 DNA demethylase activity"/>
    <property type="evidence" value="ECO:0007669"/>
    <property type="project" value="TreeGrafter"/>
</dbReference>
<dbReference type="GO" id="GO:0006307">
    <property type="term" value="P:DNA alkylation repair"/>
    <property type="evidence" value="ECO:0007669"/>
    <property type="project" value="TreeGrafter"/>
</dbReference>
<dbReference type="AlphaFoldDB" id="A0A553HSS8"/>
<evidence type="ECO:0000256" key="1">
    <source>
        <dbReference type="PIRSR" id="PIRSR632852-1"/>
    </source>
</evidence>
<dbReference type="OrthoDB" id="2163491at2759"/>
<evidence type="ECO:0000313" key="4">
    <source>
        <dbReference type="EMBL" id="TRX91001.1"/>
    </source>
</evidence>
<keyword evidence="5" id="KW-1185">Reference proteome</keyword>
<reference evidence="5" key="1">
    <citation type="submission" date="2019-06" db="EMBL/GenBank/DDBJ databases">
        <title>Draft genome sequence of the griseofulvin-producing fungus Xylaria cubensis strain G536.</title>
        <authorList>
            <person name="Mead M.E."/>
            <person name="Raja H.A."/>
            <person name="Steenwyk J.L."/>
            <person name="Knowles S.L."/>
            <person name="Oberlies N.H."/>
            <person name="Rokas A."/>
        </authorList>
    </citation>
    <scope>NUCLEOTIDE SEQUENCE [LARGE SCALE GENOMIC DNA]</scope>
    <source>
        <strain evidence="5">G536</strain>
    </source>
</reference>
<dbReference type="InterPro" id="IPR032852">
    <property type="entry name" value="ALKBH2"/>
</dbReference>
<dbReference type="STRING" id="2512241.A0A553HSS8"/>
<dbReference type="Proteomes" id="UP000319160">
    <property type="component" value="Unassembled WGS sequence"/>
</dbReference>
<accession>A0A553HSS8</accession>
<protein>
    <recommendedName>
        <fullName evidence="3">Alpha-ketoglutarate-dependent dioxygenase AlkB-like domain-containing protein</fullName>
    </recommendedName>
</protein>
<evidence type="ECO:0000259" key="3">
    <source>
        <dbReference type="Pfam" id="PF13532"/>
    </source>
</evidence>
<dbReference type="GO" id="GO:0008198">
    <property type="term" value="F:ferrous iron binding"/>
    <property type="evidence" value="ECO:0007669"/>
    <property type="project" value="TreeGrafter"/>
</dbReference>
<dbReference type="InterPro" id="IPR037151">
    <property type="entry name" value="AlkB-like_sf"/>
</dbReference>
<proteinExistence type="predicted"/>
<dbReference type="PANTHER" id="PTHR31573:SF4">
    <property type="entry name" value="FE2OG DIOXYGENASE DOMAIN-CONTAINING PROTEIN"/>
    <property type="match status" value="1"/>
</dbReference>
<dbReference type="Pfam" id="PF13532">
    <property type="entry name" value="2OG-FeII_Oxy_2"/>
    <property type="match status" value="1"/>
</dbReference>
<dbReference type="GO" id="GO:0035516">
    <property type="term" value="F:broad specificity oxidative DNA demethylase activity"/>
    <property type="evidence" value="ECO:0007669"/>
    <property type="project" value="TreeGrafter"/>
</dbReference>
<evidence type="ECO:0000256" key="2">
    <source>
        <dbReference type="SAM" id="MobiDB-lite"/>
    </source>
</evidence>
<feature type="region of interest" description="Disordered" evidence="2">
    <location>
        <begin position="1"/>
        <end position="87"/>
    </location>
</feature>
<dbReference type="SUPFAM" id="SSF51197">
    <property type="entry name" value="Clavaminate synthase-like"/>
    <property type="match status" value="1"/>
</dbReference>
<feature type="binding site" evidence="1">
    <location>
        <position position="586"/>
    </location>
    <ligand>
        <name>2-oxoglutarate</name>
        <dbReference type="ChEBI" id="CHEBI:16810"/>
    </ligand>
</feature>
<comment type="caution">
    <text evidence="4">The sequence shown here is derived from an EMBL/GenBank/DDBJ whole genome shotgun (WGS) entry which is preliminary data.</text>
</comment>
<organism evidence="4 5">
    <name type="scientific">Xylaria flabelliformis</name>
    <dbReference type="NCBI Taxonomy" id="2512241"/>
    <lineage>
        <taxon>Eukaryota</taxon>
        <taxon>Fungi</taxon>
        <taxon>Dikarya</taxon>
        <taxon>Ascomycota</taxon>
        <taxon>Pezizomycotina</taxon>
        <taxon>Sordariomycetes</taxon>
        <taxon>Xylariomycetidae</taxon>
        <taxon>Xylariales</taxon>
        <taxon>Xylariaceae</taxon>
        <taxon>Xylaria</taxon>
    </lineage>
</organism>
<feature type="binding site" evidence="1">
    <location>
        <position position="652"/>
    </location>
    <ligand>
        <name>2-oxoglutarate</name>
        <dbReference type="ChEBI" id="CHEBI:16810"/>
    </ligand>
</feature>
<dbReference type="Gene3D" id="2.60.120.590">
    <property type="entry name" value="Alpha-ketoglutarate-dependent dioxygenase AlkB-like"/>
    <property type="match status" value="1"/>
</dbReference>
<dbReference type="EMBL" id="VFLP01000050">
    <property type="protein sequence ID" value="TRX91001.1"/>
    <property type="molecule type" value="Genomic_DNA"/>
</dbReference>
<evidence type="ECO:0000313" key="5">
    <source>
        <dbReference type="Proteomes" id="UP000319160"/>
    </source>
</evidence>
<dbReference type="PANTHER" id="PTHR31573">
    <property type="entry name" value="ALPHA-KETOGLUTARATE-DEPENDENT DIOXYGENASE ALKB HOMOLOG 2"/>
    <property type="match status" value="1"/>
</dbReference>
<dbReference type="InterPro" id="IPR027450">
    <property type="entry name" value="AlkB-like"/>
</dbReference>
<gene>
    <name evidence="4" type="ORF">FHL15_008206</name>
</gene>
<feature type="domain" description="Alpha-ketoglutarate-dependent dioxygenase AlkB-like" evidence="3">
    <location>
        <begin position="485"/>
        <end position="654"/>
    </location>
</feature>
<name>A0A553HSS8_9PEZI</name>
<sequence>MMESTNTSFPDAGSSHVGGRAQKRRASGSQKVESPQKKQKPQPGRPCTRSQKKGKASVADGDNTPEPVGTTLSTTTLSPPSSQPPISSKIRAALCDSVEYWRAHQGGIQSNDKIASGMLLNGKTTPRDVIQAQVIVTTVGSGLKLGTDRKRIRTEDQKTTSKNYVALKNSMEIGKPIGIVVGKQAETKGHYTNNLLSVELINHYNVLDWFFITDIWSERQPTQRDGSSYMQYMVRLQSIQLDSHPWWLPQGQERANAHAIGDFHCRQFICQSCDTLSKEIFKEGWCCLKDTCSKFFQFSNADIDFNTLRYNENFLNERKQWISKAPLQKLVPELPIMESEHYGSESKFKRGIVCPTCKFASRRISWEGWKCENGCGFELSMIPRDVPMAQIHEEALKTMNKKHRKFYEIDARIGCASHNVAGYEVTSFYLPNTPENLKLGKAKFIGSVTIFRPMKSTRERKDGLDDLFQEIQKATRVGDVKLQRHPAFCRGSHMEELTSHFSCNMGADYKFGVVVETSNGFDTAPDPVMKALSRLTWSGAAAVALTADHVRACKLSVDSDSMPGNFIDFNEQLMLGYFQDSQISFHDDGEKELGPTVATLSLGSPSLMRFRGKKKAGFENTIGSDNVMLSFVLEHGDSVIMHGTKIHQHYEHAVYAEGVRRYALTCRYIRPEMIPDLERREKAIVNGKVPTYWQKQAYRGESTEAVYTV</sequence>
<feature type="compositionally biased region" description="Low complexity" evidence="2">
    <location>
        <begin position="64"/>
        <end position="87"/>
    </location>
</feature>